<protein>
    <recommendedName>
        <fullName evidence="2">Cell division protein ZapA</fullName>
    </recommendedName>
    <alternativeName>
        <fullName evidence="9">Z ring-associated protein ZapA</fullName>
    </alternativeName>
</protein>
<comment type="caution">
    <text evidence="10">The sequence shown here is derived from an EMBL/GenBank/DDBJ whole genome shotgun (WGS) entry which is preliminary data.</text>
</comment>
<proteinExistence type="predicted"/>
<comment type="subunit">
    <text evidence="8">Homodimer. Interacts with FtsZ.</text>
</comment>
<evidence type="ECO:0000256" key="4">
    <source>
        <dbReference type="ARBA" id="ARBA00022618"/>
    </source>
</evidence>
<sequence>MGQVTVTIFNQRYQLACKDGEEARLEKLALYIDQKVEGLQQSLGNVGDSRLFLMAALVIADELMEARDRIPAGSGERNGQVANLAERLAAAAAEIEDIAARLEKP</sequence>
<dbReference type="GO" id="GO:0005829">
    <property type="term" value="C:cytosol"/>
    <property type="evidence" value="ECO:0007669"/>
    <property type="project" value="TreeGrafter"/>
</dbReference>
<dbReference type="EMBL" id="JANWOI010000004">
    <property type="protein sequence ID" value="MDA5194903.1"/>
    <property type="molecule type" value="Genomic_DNA"/>
</dbReference>
<name>A0A9X3U0I0_9PROT</name>
<comment type="subcellular location">
    <subcellularLocation>
        <location evidence="1">Cytoplasm</location>
    </subcellularLocation>
</comment>
<dbReference type="GO" id="GO:0000917">
    <property type="term" value="P:division septum assembly"/>
    <property type="evidence" value="ECO:0007669"/>
    <property type="project" value="UniProtKB-KW"/>
</dbReference>
<organism evidence="10 11">
    <name type="scientific">Govanella unica</name>
    <dbReference type="NCBI Taxonomy" id="2975056"/>
    <lineage>
        <taxon>Bacteria</taxon>
        <taxon>Pseudomonadati</taxon>
        <taxon>Pseudomonadota</taxon>
        <taxon>Alphaproteobacteria</taxon>
        <taxon>Emcibacterales</taxon>
        <taxon>Govanellaceae</taxon>
        <taxon>Govanella</taxon>
    </lineage>
</organism>
<dbReference type="InterPro" id="IPR036192">
    <property type="entry name" value="Cell_div_ZapA-like_sf"/>
</dbReference>
<dbReference type="InterPro" id="IPR042233">
    <property type="entry name" value="Cell_div_ZapA_N"/>
</dbReference>
<dbReference type="AlphaFoldDB" id="A0A9X3U0I0"/>
<dbReference type="Pfam" id="PF05164">
    <property type="entry name" value="ZapA"/>
    <property type="match status" value="1"/>
</dbReference>
<dbReference type="Proteomes" id="UP001141619">
    <property type="component" value="Unassembled WGS sequence"/>
</dbReference>
<accession>A0A9X3U0I0</accession>
<dbReference type="Gene3D" id="3.30.160.880">
    <property type="entry name" value="Cell division protein ZapA protomer, N-terminal domain"/>
    <property type="match status" value="1"/>
</dbReference>
<dbReference type="PANTHER" id="PTHR34981">
    <property type="entry name" value="CELL DIVISION PROTEIN ZAPA"/>
    <property type="match status" value="1"/>
</dbReference>
<dbReference type="GO" id="GO:0043093">
    <property type="term" value="P:FtsZ-dependent cytokinesis"/>
    <property type="evidence" value="ECO:0007669"/>
    <property type="project" value="TreeGrafter"/>
</dbReference>
<evidence type="ECO:0000256" key="2">
    <source>
        <dbReference type="ARBA" id="ARBA00015195"/>
    </source>
</evidence>
<dbReference type="SUPFAM" id="SSF102829">
    <property type="entry name" value="Cell division protein ZapA-like"/>
    <property type="match status" value="1"/>
</dbReference>
<evidence type="ECO:0000313" key="10">
    <source>
        <dbReference type="EMBL" id="MDA5194903.1"/>
    </source>
</evidence>
<keyword evidence="6" id="KW-0131">Cell cycle</keyword>
<dbReference type="GO" id="GO:0032153">
    <property type="term" value="C:cell division site"/>
    <property type="evidence" value="ECO:0007669"/>
    <property type="project" value="TreeGrafter"/>
</dbReference>
<evidence type="ECO:0000256" key="8">
    <source>
        <dbReference type="ARBA" id="ARBA00026068"/>
    </source>
</evidence>
<evidence type="ECO:0000256" key="3">
    <source>
        <dbReference type="ARBA" id="ARBA00022490"/>
    </source>
</evidence>
<evidence type="ECO:0000256" key="6">
    <source>
        <dbReference type="ARBA" id="ARBA00023306"/>
    </source>
</evidence>
<evidence type="ECO:0000256" key="5">
    <source>
        <dbReference type="ARBA" id="ARBA00023210"/>
    </source>
</evidence>
<keyword evidence="4 10" id="KW-0132">Cell division</keyword>
<comment type="function">
    <text evidence="7">Activator of cell division through the inhibition of FtsZ GTPase activity, therefore promoting FtsZ assembly into bundles of protofilaments necessary for the formation of the division Z ring. It is recruited early at mid-cell but it is not essential for cell division.</text>
</comment>
<gene>
    <name evidence="10" type="ORF">NYP16_13165</name>
</gene>
<keyword evidence="3" id="KW-0963">Cytoplasm</keyword>
<dbReference type="InterPro" id="IPR007838">
    <property type="entry name" value="Cell_div_ZapA-like"/>
</dbReference>
<reference evidence="10" key="2">
    <citation type="journal article" date="2023" name="Syst. Appl. Microbiol.">
        <title>Govania unica gen. nov., sp. nov., a rare biosphere bacterium that represents a novel family in the class Alphaproteobacteria.</title>
        <authorList>
            <person name="Vandamme P."/>
            <person name="Peeters C."/>
            <person name="Hettiarachchi A."/>
            <person name="Cnockaert M."/>
            <person name="Carlier A."/>
        </authorList>
    </citation>
    <scope>NUCLEOTIDE SEQUENCE</scope>
    <source>
        <strain evidence="10">LMG 31809</strain>
    </source>
</reference>
<keyword evidence="5" id="KW-0717">Septation</keyword>
<dbReference type="PANTHER" id="PTHR34981:SF1">
    <property type="entry name" value="CELL DIVISION PROTEIN ZAPA"/>
    <property type="match status" value="1"/>
</dbReference>
<keyword evidence="11" id="KW-1185">Reference proteome</keyword>
<evidence type="ECO:0000313" key="11">
    <source>
        <dbReference type="Proteomes" id="UP001141619"/>
    </source>
</evidence>
<dbReference type="RefSeq" id="WP_274944609.1">
    <property type="nucleotide sequence ID" value="NZ_JANWOI010000004.1"/>
</dbReference>
<evidence type="ECO:0000256" key="9">
    <source>
        <dbReference type="ARBA" id="ARBA00033158"/>
    </source>
</evidence>
<dbReference type="GO" id="GO:0000921">
    <property type="term" value="P:septin ring assembly"/>
    <property type="evidence" value="ECO:0007669"/>
    <property type="project" value="TreeGrafter"/>
</dbReference>
<evidence type="ECO:0000256" key="1">
    <source>
        <dbReference type="ARBA" id="ARBA00004496"/>
    </source>
</evidence>
<evidence type="ECO:0000256" key="7">
    <source>
        <dbReference type="ARBA" id="ARBA00024910"/>
    </source>
</evidence>
<dbReference type="GO" id="GO:0030428">
    <property type="term" value="C:cell septum"/>
    <property type="evidence" value="ECO:0007669"/>
    <property type="project" value="TreeGrafter"/>
</dbReference>
<reference evidence="10" key="1">
    <citation type="submission" date="2022-08" db="EMBL/GenBank/DDBJ databases">
        <authorList>
            <person name="Vandamme P."/>
            <person name="Hettiarachchi A."/>
            <person name="Peeters C."/>
            <person name="Cnockaert M."/>
            <person name="Carlier A."/>
        </authorList>
    </citation>
    <scope>NUCLEOTIDE SEQUENCE</scope>
    <source>
        <strain evidence="10">LMG 31809</strain>
    </source>
</reference>